<reference evidence="3 5" key="1">
    <citation type="journal article" date="2022" name="bioRxiv">
        <title>Prophages regulate Shewanella fidelis 3313 motility and biofilm formation: implications for gut colonization dynamics in Ciona robusta.</title>
        <authorList>
            <person name="Natarajan O."/>
            <person name="Gibboney S.L."/>
            <person name="Young M.N."/>
            <person name="Lim S.J."/>
            <person name="Pluta N."/>
            <person name="Atkinson C.G."/>
            <person name="Leigh B.A."/>
            <person name="Liberti A."/>
            <person name="Kees E.D."/>
            <person name="Breitbart M."/>
            <person name="Gralnick J.A."/>
            <person name="Dishaw L.J."/>
        </authorList>
    </citation>
    <scope>NUCLEOTIDE SEQUENCE [LARGE SCALE GENOMIC DNA]</scope>
    <source>
        <strain evidence="3 5">JG4066</strain>
    </source>
</reference>
<evidence type="ECO:0000313" key="5">
    <source>
        <dbReference type="Proteomes" id="UP001271263"/>
    </source>
</evidence>
<evidence type="ECO:0008006" key="6">
    <source>
        <dbReference type="Google" id="ProtNLM"/>
    </source>
</evidence>
<dbReference type="Proteomes" id="UP001259340">
    <property type="component" value="Unassembled WGS sequence"/>
</dbReference>
<comment type="caution">
    <text evidence="2">The sequence shown here is derived from an EMBL/GenBank/DDBJ whole genome shotgun (WGS) entry which is preliminary data.</text>
</comment>
<evidence type="ECO:0000313" key="2">
    <source>
        <dbReference type="EMBL" id="MDR8523837.1"/>
    </source>
</evidence>
<evidence type="ECO:0000256" key="1">
    <source>
        <dbReference type="SAM" id="Phobius"/>
    </source>
</evidence>
<evidence type="ECO:0000313" key="4">
    <source>
        <dbReference type="Proteomes" id="UP001259340"/>
    </source>
</evidence>
<reference evidence="2" key="2">
    <citation type="submission" date="2022-11" db="EMBL/GenBank/DDBJ databases">
        <title>Prophages regulate Shewanella fidelis motility and biofilm formation: implications for gut colonization dynamics in Ciona robusta.</title>
        <authorList>
            <person name="Natarajan O."/>
            <person name="Gibboney S.L."/>
            <person name="Young M.N."/>
            <person name="Lim S.J."/>
            <person name="Pluta N."/>
            <person name="Atkinson C.G.F."/>
            <person name="Leigh B.A."/>
            <person name="Liberti A."/>
            <person name="Kees E."/>
            <person name="Breitbart M."/>
            <person name="Gralnick J."/>
            <person name="Dishaw L.J."/>
        </authorList>
    </citation>
    <scope>NUCLEOTIDE SEQUENCE</scope>
    <source>
        <strain evidence="2">3313</strain>
    </source>
</reference>
<dbReference type="Proteomes" id="UP001271263">
    <property type="component" value="Unassembled WGS sequence"/>
</dbReference>
<proteinExistence type="predicted"/>
<accession>A0AAW8NLU6</accession>
<dbReference type="EMBL" id="JAPMLE010000001">
    <property type="protein sequence ID" value="MDR8523837.1"/>
    <property type="molecule type" value="Genomic_DNA"/>
</dbReference>
<protein>
    <recommendedName>
        <fullName evidence="6">TMhelix containing protein</fullName>
    </recommendedName>
</protein>
<dbReference type="RefSeq" id="WP_310654679.1">
    <property type="nucleotide sequence ID" value="NZ_JAPMLC010000001.1"/>
</dbReference>
<evidence type="ECO:0000313" key="3">
    <source>
        <dbReference type="EMBL" id="MDW4823727.1"/>
    </source>
</evidence>
<keyword evidence="1" id="KW-1133">Transmembrane helix</keyword>
<keyword evidence="1" id="KW-0812">Transmembrane</keyword>
<name>A0AAW8NLU6_9GAMM</name>
<dbReference type="AlphaFoldDB" id="A0AAW8NLU6"/>
<feature type="transmembrane region" description="Helical" evidence="1">
    <location>
        <begin position="12"/>
        <end position="32"/>
    </location>
</feature>
<keyword evidence="1" id="KW-0472">Membrane</keyword>
<organism evidence="2 4">
    <name type="scientific">Shewanella fidelis</name>
    <dbReference type="NCBI Taxonomy" id="173509"/>
    <lineage>
        <taxon>Bacteria</taxon>
        <taxon>Pseudomonadati</taxon>
        <taxon>Pseudomonadota</taxon>
        <taxon>Gammaproteobacteria</taxon>
        <taxon>Alteromonadales</taxon>
        <taxon>Shewanellaceae</taxon>
        <taxon>Shewanella</taxon>
    </lineage>
</organism>
<dbReference type="EMBL" id="JAPMLD010000002">
    <property type="protein sequence ID" value="MDW4823727.1"/>
    <property type="molecule type" value="Genomic_DNA"/>
</dbReference>
<gene>
    <name evidence="2" type="ORF">OS133_09155</name>
    <name evidence="3" type="ORF">OS134_06555</name>
</gene>
<sequence>MEKHVPEMAKLGGAGGVSLAVIVLLFNIQSGINDLNKTVADNDSRIDVIEYRLSVEK</sequence>
<keyword evidence="5" id="KW-1185">Reference proteome</keyword>